<evidence type="ECO:0000313" key="4">
    <source>
        <dbReference type="Proteomes" id="UP000826656"/>
    </source>
</evidence>
<feature type="compositionally biased region" description="Basic and acidic residues" evidence="1">
    <location>
        <begin position="258"/>
        <end position="271"/>
    </location>
</feature>
<feature type="region of interest" description="Disordered" evidence="1">
    <location>
        <begin position="196"/>
        <end position="224"/>
    </location>
</feature>
<feature type="compositionally biased region" description="Basic and acidic residues" evidence="1">
    <location>
        <begin position="196"/>
        <end position="205"/>
    </location>
</feature>
<comment type="caution">
    <text evidence="3">The sequence shown here is derived from an EMBL/GenBank/DDBJ whole genome shotgun (WGS) entry which is preliminary data.</text>
</comment>
<feature type="domain" description="RNase H type-1" evidence="2">
    <location>
        <begin position="34"/>
        <end position="167"/>
    </location>
</feature>
<dbReference type="SUPFAM" id="SSF53098">
    <property type="entry name" value="Ribonuclease H-like"/>
    <property type="match status" value="1"/>
</dbReference>
<keyword evidence="4" id="KW-1185">Reference proteome</keyword>
<dbReference type="PANTHER" id="PTHR47723:SF24">
    <property type="entry name" value="RNASE H TYPE-1 DOMAIN-CONTAINING PROTEIN"/>
    <property type="match status" value="1"/>
</dbReference>
<gene>
    <name evidence="3" type="ORF">KY290_007993</name>
</gene>
<organism evidence="3 4">
    <name type="scientific">Solanum tuberosum</name>
    <name type="common">Potato</name>
    <dbReference type="NCBI Taxonomy" id="4113"/>
    <lineage>
        <taxon>Eukaryota</taxon>
        <taxon>Viridiplantae</taxon>
        <taxon>Streptophyta</taxon>
        <taxon>Embryophyta</taxon>
        <taxon>Tracheophyta</taxon>
        <taxon>Spermatophyta</taxon>
        <taxon>Magnoliopsida</taxon>
        <taxon>eudicotyledons</taxon>
        <taxon>Gunneridae</taxon>
        <taxon>Pentapetalae</taxon>
        <taxon>asterids</taxon>
        <taxon>lamiids</taxon>
        <taxon>Solanales</taxon>
        <taxon>Solanaceae</taxon>
        <taxon>Solanoideae</taxon>
        <taxon>Solaneae</taxon>
        <taxon>Solanum</taxon>
    </lineage>
</organism>
<dbReference type="InterPro" id="IPR044730">
    <property type="entry name" value="RNase_H-like_dom_plant"/>
</dbReference>
<proteinExistence type="predicted"/>
<name>A0ABQ7W9U6_SOLTU</name>
<sequence length="284" mass="33376">MDKEDKMVLQELILNLTSYKPKLHFLSVTWRPPEAHQVKCNTYGACRGNPGKSSYGFYIRDSRGYLIYAKAKGLGLATNQEVEAMAILSALRECLKRRLQDVIIETDSLSLKKIILKSWRIPWELIEIVEEIREIIQKTRATITHIYREGNCLANIAIDSQMDHEYHNWHELPLMERRILNSDKARLPTRGLEHGELIHNDSHYESKRRRQDTSAAKQENKDNLEDKYSTKGLRRLLFHVIYINVHQFLEEVAHIYPEERRTTQEKKSQRKENKKKKFIPGNPS</sequence>
<dbReference type="PANTHER" id="PTHR47723">
    <property type="entry name" value="OS05G0353850 PROTEIN"/>
    <property type="match status" value="1"/>
</dbReference>
<dbReference type="Gene3D" id="3.30.420.10">
    <property type="entry name" value="Ribonuclease H-like superfamily/Ribonuclease H"/>
    <property type="match status" value="1"/>
</dbReference>
<dbReference type="EMBL" id="JAIVGD010000003">
    <property type="protein sequence ID" value="KAH0776582.1"/>
    <property type="molecule type" value="Genomic_DNA"/>
</dbReference>
<protein>
    <recommendedName>
        <fullName evidence="2">RNase H type-1 domain-containing protein</fullName>
    </recommendedName>
</protein>
<dbReference type="InterPro" id="IPR012337">
    <property type="entry name" value="RNaseH-like_sf"/>
</dbReference>
<dbReference type="CDD" id="cd06222">
    <property type="entry name" value="RNase_H_like"/>
    <property type="match status" value="1"/>
</dbReference>
<accession>A0ABQ7W9U6</accession>
<dbReference type="InterPro" id="IPR036397">
    <property type="entry name" value="RNaseH_sf"/>
</dbReference>
<evidence type="ECO:0000259" key="2">
    <source>
        <dbReference type="PROSITE" id="PS50879"/>
    </source>
</evidence>
<dbReference type="Pfam" id="PF13456">
    <property type="entry name" value="RVT_3"/>
    <property type="match status" value="1"/>
</dbReference>
<evidence type="ECO:0000313" key="3">
    <source>
        <dbReference type="EMBL" id="KAH0776582.1"/>
    </source>
</evidence>
<evidence type="ECO:0000256" key="1">
    <source>
        <dbReference type="SAM" id="MobiDB-lite"/>
    </source>
</evidence>
<feature type="region of interest" description="Disordered" evidence="1">
    <location>
        <begin position="258"/>
        <end position="284"/>
    </location>
</feature>
<dbReference type="InterPro" id="IPR002156">
    <property type="entry name" value="RNaseH_domain"/>
</dbReference>
<reference evidence="3 4" key="1">
    <citation type="journal article" date="2021" name="bioRxiv">
        <title>Chromosome-scale and haplotype-resolved genome assembly of a tetraploid potato cultivar.</title>
        <authorList>
            <person name="Sun H."/>
            <person name="Jiao W.-B."/>
            <person name="Krause K."/>
            <person name="Campoy J.A."/>
            <person name="Goel M."/>
            <person name="Folz-Donahue K."/>
            <person name="Kukat C."/>
            <person name="Huettel B."/>
            <person name="Schneeberger K."/>
        </authorList>
    </citation>
    <scope>NUCLEOTIDE SEQUENCE [LARGE SCALE GENOMIC DNA]</scope>
    <source>
        <strain evidence="3">SolTubOtavaFocal</strain>
        <tissue evidence="3">Leaves</tissue>
    </source>
</reference>
<dbReference type="Proteomes" id="UP000826656">
    <property type="component" value="Unassembled WGS sequence"/>
</dbReference>
<dbReference type="PROSITE" id="PS50879">
    <property type="entry name" value="RNASE_H_1"/>
    <property type="match status" value="1"/>
</dbReference>
<dbReference type="InterPro" id="IPR053151">
    <property type="entry name" value="RNase_H-like"/>
</dbReference>